<comment type="similarity">
    <text evidence="1">Belongs to the membrane fusion protein (MFP) (TC 8.A.1) family.</text>
</comment>
<reference evidence="4 5" key="1">
    <citation type="submission" date="2022-11" db="EMBL/GenBank/DDBJ databases">
        <title>The characterization of three novel Bacteroidetes species and genomic analysis of their roles in tidal elemental geochemical cycles.</title>
        <authorList>
            <person name="Ma K.-J."/>
        </authorList>
    </citation>
    <scope>NUCLEOTIDE SEQUENCE [LARGE SCALE GENOMIC DNA]</scope>
    <source>
        <strain evidence="4 5">M82</strain>
    </source>
</reference>
<dbReference type="Gene3D" id="1.10.287.470">
    <property type="entry name" value="Helix hairpin bin"/>
    <property type="match status" value="1"/>
</dbReference>
<dbReference type="EMBL" id="JAPFQO010000008">
    <property type="protein sequence ID" value="MCX2740829.1"/>
    <property type="molecule type" value="Genomic_DNA"/>
</dbReference>
<feature type="transmembrane region" description="Helical" evidence="3">
    <location>
        <begin position="7"/>
        <end position="26"/>
    </location>
</feature>
<evidence type="ECO:0000256" key="3">
    <source>
        <dbReference type="SAM" id="Phobius"/>
    </source>
</evidence>
<accession>A0ABT3RHF3</accession>
<dbReference type="Gene3D" id="2.40.50.100">
    <property type="match status" value="1"/>
</dbReference>
<keyword evidence="5" id="KW-1185">Reference proteome</keyword>
<evidence type="ECO:0000256" key="1">
    <source>
        <dbReference type="ARBA" id="ARBA00009477"/>
    </source>
</evidence>
<gene>
    <name evidence="4" type="ORF">OO017_12800</name>
</gene>
<keyword evidence="3" id="KW-1133">Transmembrane helix</keyword>
<dbReference type="PANTHER" id="PTHR30469">
    <property type="entry name" value="MULTIDRUG RESISTANCE PROTEIN MDTA"/>
    <property type="match status" value="1"/>
</dbReference>
<dbReference type="Gene3D" id="2.40.420.20">
    <property type="match status" value="1"/>
</dbReference>
<evidence type="ECO:0000313" key="4">
    <source>
        <dbReference type="EMBL" id="MCX2740829.1"/>
    </source>
</evidence>
<keyword evidence="3" id="KW-0472">Membrane</keyword>
<name>A0ABT3RHF3_9BACT</name>
<dbReference type="RefSeq" id="WP_266052893.1">
    <property type="nucleotide sequence ID" value="NZ_JAPFQO010000008.1"/>
</dbReference>
<dbReference type="InterPro" id="IPR006143">
    <property type="entry name" value="RND_pump_MFP"/>
</dbReference>
<dbReference type="Gene3D" id="2.40.30.170">
    <property type="match status" value="1"/>
</dbReference>
<keyword evidence="3" id="KW-0812">Transmembrane</keyword>
<dbReference type="Proteomes" id="UP001207228">
    <property type="component" value="Unassembled WGS sequence"/>
</dbReference>
<protein>
    <submittedName>
        <fullName evidence="4">Efflux RND transporter periplasmic adaptor subunit</fullName>
    </submittedName>
</protein>
<evidence type="ECO:0000313" key="5">
    <source>
        <dbReference type="Proteomes" id="UP001207228"/>
    </source>
</evidence>
<comment type="caution">
    <text evidence="4">The sequence shown here is derived from an EMBL/GenBank/DDBJ whole genome shotgun (WGS) entry which is preliminary data.</text>
</comment>
<feature type="region of interest" description="Disordered" evidence="2">
    <location>
        <begin position="380"/>
        <end position="399"/>
    </location>
</feature>
<sequence>MTKKKTFLISAAILLASIIVTVVVFMTEPEAQREGASIKTAMLVDVVQVERGNYTPNVVATGTVQAAKDITFSTQVGGEVIRISDNFTPGSFVKKGEVLLQINPADYRNTLQLRRSDLELAKSDLSVEMGRQEVARKDYELIGEDLPTKNQDLVLRKPQLDAAKANVAAAQAAVDQARLNLQRTTIRAPFDAHIITRNANTGTQLAPGADIGRLVGMEEYWVAADVPVSKVNWLTFAENDPGAGADVKVIDANSWPEGQYRKGYLYKLVGALDTQTRLARVLISVPDPLARRTNADTIPPLLIGTFVEAHIQAKQLKDVIRLSRDYLRQDNTVWVMKDGKLNIRKVEVLFEDPDFAYISKGLSDGEMVVTTDLSTVVEGSELRTEGSKARPDTARKEGK</sequence>
<evidence type="ECO:0000256" key="2">
    <source>
        <dbReference type="SAM" id="MobiDB-lite"/>
    </source>
</evidence>
<proteinExistence type="inferred from homology"/>
<organism evidence="4 5">
    <name type="scientific">Pontibacter anaerobius</name>
    <dbReference type="NCBI Taxonomy" id="2993940"/>
    <lineage>
        <taxon>Bacteria</taxon>
        <taxon>Pseudomonadati</taxon>
        <taxon>Bacteroidota</taxon>
        <taxon>Cytophagia</taxon>
        <taxon>Cytophagales</taxon>
        <taxon>Hymenobacteraceae</taxon>
        <taxon>Pontibacter</taxon>
    </lineage>
</organism>
<dbReference type="NCBIfam" id="TIGR01730">
    <property type="entry name" value="RND_mfp"/>
    <property type="match status" value="1"/>
</dbReference>
<dbReference type="SUPFAM" id="SSF111369">
    <property type="entry name" value="HlyD-like secretion proteins"/>
    <property type="match status" value="1"/>
</dbReference>